<dbReference type="Proteomes" id="UP000736787">
    <property type="component" value="Unassembled WGS sequence"/>
</dbReference>
<dbReference type="AlphaFoldDB" id="A0A8T1JZV0"/>
<organism evidence="1 2">
    <name type="scientific">Phytophthora cactorum</name>
    <dbReference type="NCBI Taxonomy" id="29920"/>
    <lineage>
        <taxon>Eukaryota</taxon>
        <taxon>Sar</taxon>
        <taxon>Stramenopiles</taxon>
        <taxon>Oomycota</taxon>
        <taxon>Peronosporomycetes</taxon>
        <taxon>Peronosporales</taxon>
        <taxon>Peronosporaceae</taxon>
        <taxon>Phytophthora</taxon>
    </lineage>
</organism>
<evidence type="ECO:0000313" key="1">
    <source>
        <dbReference type="EMBL" id="KAG2892248.1"/>
    </source>
</evidence>
<comment type="caution">
    <text evidence="1">The sequence shown here is derived from an EMBL/GenBank/DDBJ whole genome shotgun (WGS) entry which is preliminary data.</text>
</comment>
<name>A0A8T1JZV0_9STRA</name>
<sequence>MFPSALTEAFTAALADKPPIPVNAFAVLTPSSVVTVTASQHISGSDWIVYDLFVASGTAESSASIRVTTANVK</sequence>
<gene>
    <name evidence="1" type="ORF">PC117_g24042</name>
</gene>
<dbReference type="EMBL" id="RCMK01001543">
    <property type="protein sequence ID" value="KAG2892248.1"/>
    <property type="molecule type" value="Genomic_DNA"/>
</dbReference>
<proteinExistence type="predicted"/>
<protein>
    <submittedName>
        <fullName evidence="1">Uncharacterized protein</fullName>
    </submittedName>
</protein>
<evidence type="ECO:0000313" key="2">
    <source>
        <dbReference type="Proteomes" id="UP000736787"/>
    </source>
</evidence>
<accession>A0A8T1JZV0</accession>
<reference evidence="1" key="1">
    <citation type="submission" date="2018-10" db="EMBL/GenBank/DDBJ databases">
        <title>Effector identification in a new, highly contiguous assembly of the strawberry crown rot pathogen Phytophthora cactorum.</title>
        <authorList>
            <person name="Armitage A.D."/>
            <person name="Nellist C.F."/>
            <person name="Bates H."/>
            <person name="Vickerstaff R.J."/>
            <person name="Harrison R.J."/>
        </authorList>
    </citation>
    <scope>NUCLEOTIDE SEQUENCE</scope>
    <source>
        <strain evidence="1">4040</strain>
    </source>
</reference>